<dbReference type="PANTHER" id="PTHR21530">
    <property type="entry name" value="PHEROMONE SHUTDOWN PROTEIN"/>
    <property type="match status" value="1"/>
</dbReference>
<keyword evidence="3" id="KW-1185">Reference proteome</keyword>
<comment type="caution">
    <text evidence="2">The sequence shown here is derived from an EMBL/GenBank/DDBJ whole genome shotgun (WGS) entry which is preliminary data.</text>
</comment>
<proteinExistence type="predicted"/>
<dbReference type="Pfam" id="PF01963">
    <property type="entry name" value="TraB_PrgY_gumN"/>
    <property type="match status" value="1"/>
</dbReference>
<evidence type="ECO:0000313" key="2">
    <source>
        <dbReference type="EMBL" id="MBK5932047.1"/>
    </source>
</evidence>
<dbReference type="InterPro" id="IPR046345">
    <property type="entry name" value="TraB_PrgY-like"/>
</dbReference>
<feature type="transmembrane region" description="Helical" evidence="1">
    <location>
        <begin position="275"/>
        <end position="293"/>
    </location>
</feature>
<feature type="transmembrane region" description="Helical" evidence="1">
    <location>
        <begin position="386"/>
        <end position="409"/>
    </location>
</feature>
<organism evidence="2 3">
    <name type="scientific">Halochromatium salexigens</name>
    <name type="common">Chromatium salexigens</name>
    <dbReference type="NCBI Taxonomy" id="49447"/>
    <lineage>
        <taxon>Bacteria</taxon>
        <taxon>Pseudomonadati</taxon>
        <taxon>Pseudomonadota</taxon>
        <taxon>Gammaproteobacteria</taxon>
        <taxon>Chromatiales</taxon>
        <taxon>Chromatiaceae</taxon>
        <taxon>Halochromatium</taxon>
    </lineage>
</organism>
<dbReference type="InterPro" id="IPR002816">
    <property type="entry name" value="TraB/PrgY/GumN_fam"/>
</dbReference>
<reference evidence="2" key="2">
    <citation type="journal article" date="2020" name="Microorganisms">
        <title>Osmotic Adaptation and Compatible Solute Biosynthesis of Phototrophic Bacteria as Revealed from Genome Analyses.</title>
        <authorList>
            <person name="Imhoff J.F."/>
            <person name="Rahn T."/>
            <person name="Kunzel S."/>
            <person name="Keller A."/>
            <person name="Neulinger S.C."/>
        </authorList>
    </citation>
    <scope>NUCLEOTIDE SEQUENCE</scope>
    <source>
        <strain evidence="2">DSM 4395</strain>
    </source>
</reference>
<dbReference type="NCBIfam" id="TIGR00261">
    <property type="entry name" value="traB"/>
    <property type="match status" value="1"/>
</dbReference>
<protein>
    <submittedName>
        <fullName evidence="2">Conjugal transfer protein TraB</fullName>
    </submittedName>
</protein>
<dbReference type="InterPro" id="IPR005230">
    <property type="entry name" value="TraB_bac"/>
</dbReference>
<dbReference type="Proteomes" id="UP001296967">
    <property type="component" value="Unassembled WGS sequence"/>
</dbReference>
<dbReference type="AlphaFoldDB" id="A0AAJ0UKY9"/>
<dbReference type="CDD" id="cd14726">
    <property type="entry name" value="TraB_PrgY-like"/>
    <property type="match status" value="1"/>
</dbReference>
<reference evidence="2" key="1">
    <citation type="submission" date="2017-05" db="EMBL/GenBank/DDBJ databases">
        <authorList>
            <person name="Imhoff J.F."/>
            <person name="Rahn T."/>
            <person name="Kuenzel S."/>
            <person name="Neulinger S.C."/>
        </authorList>
    </citation>
    <scope>NUCLEOTIDE SEQUENCE</scope>
    <source>
        <strain evidence="2">DSM 4395</strain>
    </source>
</reference>
<evidence type="ECO:0000256" key="1">
    <source>
        <dbReference type="SAM" id="Phobius"/>
    </source>
</evidence>
<keyword evidence="1" id="KW-0812">Transmembrane</keyword>
<name>A0AAJ0UKY9_HALSE</name>
<keyword evidence="1" id="KW-0472">Membrane</keyword>
<keyword evidence="1" id="KW-1133">Transmembrane helix</keyword>
<gene>
    <name evidence="2" type="ORF">CCR82_16285</name>
</gene>
<accession>A0AAJ0UKY9</accession>
<sequence>MHLQCAAAPDLVSVSSETPEEPIRNTQIGSTQLTLLGTAHVSRASTDKVAELLGDEGLELDAVAVELCRSRADSLTNPDALAGLDLFAVIRQKRAYMVAASLALGAYQQRIADQFGIEPGGEQRMALRLAEARGVPVLLIDREIGITLRRAAHALGFWQRLNLFSGLFVGLLTREQVTEDEVEQLKQGDILETAFAEFAQDRARLFAPLIAERDRYMAARLRQEAEQHGYQRILAVVGAGHLKGLSEQLAHEPAAPAEIIAALDRVPPPSRFWRVFPWLLAVVILTVFAYGFARSAELGWHMVADWVLINGGLSALGAALAGAHPLTVLGAFCAAPLTSLNPTIGAGMVTGAIELSLRRPAVGDFGSLRDDVTSLRGWWRNRVSRVLLVFIFSTLGSAAGTYLAGFRLIDHLIN</sequence>
<dbReference type="PANTHER" id="PTHR21530:SF7">
    <property type="entry name" value="TRAB DOMAIN-CONTAINING PROTEIN"/>
    <property type="match status" value="1"/>
</dbReference>
<feature type="transmembrane region" description="Helical" evidence="1">
    <location>
        <begin position="313"/>
        <end position="335"/>
    </location>
</feature>
<evidence type="ECO:0000313" key="3">
    <source>
        <dbReference type="Proteomes" id="UP001296967"/>
    </source>
</evidence>
<dbReference type="EMBL" id="NHSF01000074">
    <property type="protein sequence ID" value="MBK5932047.1"/>
    <property type="molecule type" value="Genomic_DNA"/>
</dbReference>